<feature type="compositionally biased region" description="Low complexity" evidence="1">
    <location>
        <begin position="373"/>
        <end position="390"/>
    </location>
</feature>
<name>A0AAX4HHN2_9ASCO</name>
<organism evidence="2 3">
    <name type="scientific">Australozyma saopauloensis</name>
    <dbReference type="NCBI Taxonomy" id="291208"/>
    <lineage>
        <taxon>Eukaryota</taxon>
        <taxon>Fungi</taxon>
        <taxon>Dikarya</taxon>
        <taxon>Ascomycota</taxon>
        <taxon>Saccharomycotina</taxon>
        <taxon>Pichiomycetes</taxon>
        <taxon>Metschnikowiaceae</taxon>
        <taxon>Australozyma</taxon>
    </lineage>
</organism>
<dbReference type="EMBL" id="CP138901">
    <property type="protein sequence ID" value="WPK27777.1"/>
    <property type="molecule type" value="Genomic_DNA"/>
</dbReference>
<protein>
    <submittedName>
        <fullName evidence="2">Uncharacterized protein</fullName>
    </submittedName>
</protein>
<evidence type="ECO:0000313" key="2">
    <source>
        <dbReference type="EMBL" id="WPK27777.1"/>
    </source>
</evidence>
<dbReference type="GeneID" id="88176235"/>
<dbReference type="RefSeq" id="XP_062880153.1">
    <property type="nucleotide sequence ID" value="XM_063024083.1"/>
</dbReference>
<dbReference type="KEGG" id="asau:88176235"/>
<gene>
    <name evidence="2" type="ORF">PUMCH_005177</name>
</gene>
<sequence length="429" mass="48202">MKPVLEITSVPTHPECRHPYVSVAQVGVPGAVVDAFPLEILRIPPTCHCWRCRSSKTFIIPPMMFKTYFEESTFLVQPYTGPWSGQKSMDKYGRDAYEQNGHLFSRITRRFHVSLSAQGDVWRSNVHSSQSSGHEKKILPGTNNTVHYPHGQYLNGNFVAHPRIVYASLTAYLKNRSSRFSAEMQPETEIISSHGSQYYKAALNVGATNDMKPKTNEDLIGRSARFSYLESLAPVNFSYNSQLGRTFDMHRLQTDKKGFEKFIQNTPGPKEFQKFVNDGVSVLGLVDTKTASELGAKNNWENPYKPSFVLSKLPPHLCVLKPTQDSGSAMRHGIPTPNSSNTNQDVTLNKIEFPSCKKRCGAKSPIVTPLSPPRSRYSSKTSSRRGSTESVDSQRKKTQPLVGDLKKTTPLFLQPITSLTYRGRKRRKI</sequence>
<feature type="region of interest" description="Disordered" evidence="1">
    <location>
        <begin position="362"/>
        <end position="406"/>
    </location>
</feature>
<dbReference type="Proteomes" id="UP001338582">
    <property type="component" value="Chromosome 8"/>
</dbReference>
<keyword evidence="3" id="KW-1185">Reference proteome</keyword>
<reference evidence="2 3" key="1">
    <citation type="submission" date="2023-10" db="EMBL/GenBank/DDBJ databases">
        <title>Draft Genome Sequence of Candida saopaulonensis from a very Premature Infant with Sepsis.</title>
        <authorList>
            <person name="Ning Y."/>
            <person name="Dai R."/>
            <person name="Xiao M."/>
            <person name="Xu Y."/>
            <person name="Yan Q."/>
            <person name="Zhang L."/>
        </authorList>
    </citation>
    <scope>NUCLEOTIDE SEQUENCE [LARGE SCALE GENOMIC DNA]</scope>
    <source>
        <strain evidence="2 3">19XY460</strain>
    </source>
</reference>
<dbReference type="AlphaFoldDB" id="A0AAX4HHN2"/>
<evidence type="ECO:0000256" key="1">
    <source>
        <dbReference type="SAM" id="MobiDB-lite"/>
    </source>
</evidence>
<proteinExistence type="predicted"/>
<evidence type="ECO:0000313" key="3">
    <source>
        <dbReference type="Proteomes" id="UP001338582"/>
    </source>
</evidence>
<accession>A0AAX4HHN2</accession>